<gene>
    <name evidence="3" type="ORF">H4W31_005001</name>
</gene>
<dbReference type="EMBL" id="JADBEB010000001">
    <property type="protein sequence ID" value="MBE1489363.1"/>
    <property type="molecule type" value="Genomic_DNA"/>
</dbReference>
<comment type="caution">
    <text evidence="3">The sequence shown here is derived from an EMBL/GenBank/DDBJ whole genome shotgun (WGS) entry which is preliminary data.</text>
</comment>
<reference evidence="3" key="1">
    <citation type="submission" date="2020-10" db="EMBL/GenBank/DDBJ databases">
        <title>Sequencing the genomes of 1000 actinobacteria strains.</title>
        <authorList>
            <person name="Klenk H.-P."/>
        </authorList>
    </citation>
    <scope>NUCLEOTIDE SEQUENCE</scope>
    <source>
        <strain evidence="3">DSM 46832</strain>
    </source>
</reference>
<feature type="compositionally biased region" description="Pro residues" evidence="1">
    <location>
        <begin position="314"/>
        <end position="333"/>
    </location>
</feature>
<accession>A0A927M722</accession>
<keyword evidence="2" id="KW-0812">Transmembrane</keyword>
<evidence type="ECO:0000256" key="1">
    <source>
        <dbReference type="SAM" id="MobiDB-lite"/>
    </source>
</evidence>
<feature type="transmembrane region" description="Helical" evidence="2">
    <location>
        <begin position="33"/>
        <end position="52"/>
    </location>
</feature>
<dbReference type="Proteomes" id="UP000649753">
    <property type="component" value="Unassembled WGS sequence"/>
</dbReference>
<name>A0A927M722_9ACTN</name>
<feature type="region of interest" description="Disordered" evidence="1">
    <location>
        <begin position="299"/>
        <end position="333"/>
    </location>
</feature>
<organism evidence="3 4">
    <name type="scientific">Plantactinospora soyae</name>
    <dbReference type="NCBI Taxonomy" id="1544732"/>
    <lineage>
        <taxon>Bacteria</taxon>
        <taxon>Bacillati</taxon>
        <taxon>Actinomycetota</taxon>
        <taxon>Actinomycetes</taxon>
        <taxon>Micromonosporales</taxon>
        <taxon>Micromonosporaceae</taxon>
        <taxon>Plantactinospora</taxon>
    </lineage>
</organism>
<feature type="transmembrane region" description="Helical" evidence="2">
    <location>
        <begin position="272"/>
        <end position="293"/>
    </location>
</feature>
<protein>
    <submittedName>
        <fullName evidence="3">Uncharacterized protein</fullName>
    </submittedName>
</protein>
<evidence type="ECO:0000256" key="2">
    <source>
        <dbReference type="SAM" id="Phobius"/>
    </source>
</evidence>
<keyword evidence="2" id="KW-0472">Membrane</keyword>
<keyword evidence="2" id="KW-1133">Transmembrane helix</keyword>
<proteinExistence type="predicted"/>
<dbReference type="RefSeq" id="WP_192768846.1">
    <property type="nucleotide sequence ID" value="NZ_JADBEB010000001.1"/>
</dbReference>
<evidence type="ECO:0000313" key="3">
    <source>
        <dbReference type="EMBL" id="MBE1489363.1"/>
    </source>
</evidence>
<feature type="transmembrane region" description="Helical" evidence="2">
    <location>
        <begin position="58"/>
        <end position="76"/>
    </location>
</feature>
<evidence type="ECO:0000313" key="4">
    <source>
        <dbReference type="Proteomes" id="UP000649753"/>
    </source>
</evidence>
<keyword evidence="4" id="KW-1185">Reference proteome</keyword>
<sequence length="481" mass="50552">MLFRPPGTVATGAAGQDLGPRLATYRAWRTDPFTAVWIAVGAAVVLAVLSFLVGLPAVGVALVPVAALGAAAYAGLLPPAGGRRWLVVHERGFVDAVDGVPPLVARWEWVSGPVRPGPDGSRAISVHPVGAAEPTRVVLDGLAPLADLVAAVELGVGPVIVSRALAAARAGERVEFGPLAVTADGVERVADGDRLPWELVDSVRLVAGERIVLGRAGEVRAWFSGQVPEAAVAIGLIAALRPATAPGQPDTAIFVPAAVSAAGRARDRRRRYLVSVAGLVVLALLPGVAYAAIDQPDDQARPAATKPVLRVAPTPSPTRPSPTPTPTPSLVPPPLPRLPETIYGYSPVCDGQGFAGAARYGGRAPHPVHVDENFVRGPGRWYSDNPAKIQIVACVQLQKGRVLKKCRYFGGGKDVVQNMVLGRYTLVIREARTAKIIGRTRIDGADADCLFLLYGAREPDEQQVSVPTEAQIRTALRRYVE</sequence>
<dbReference type="AlphaFoldDB" id="A0A927M722"/>